<organism evidence="1">
    <name type="scientific">marine sediment metagenome</name>
    <dbReference type="NCBI Taxonomy" id="412755"/>
    <lineage>
        <taxon>unclassified sequences</taxon>
        <taxon>metagenomes</taxon>
        <taxon>ecological metagenomes</taxon>
    </lineage>
</organism>
<protein>
    <recommendedName>
        <fullName evidence="2">Sialidase domain-containing protein</fullName>
    </recommendedName>
</protein>
<proteinExistence type="predicted"/>
<dbReference type="InterPro" id="IPR023296">
    <property type="entry name" value="Glyco_hydro_beta-prop_sf"/>
</dbReference>
<comment type="caution">
    <text evidence="1">The sequence shown here is derived from an EMBL/GenBank/DDBJ whole genome shotgun (WGS) entry which is preliminary data.</text>
</comment>
<feature type="non-terminal residue" evidence="1">
    <location>
        <position position="194"/>
    </location>
</feature>
<dbReference type="Gene3D" id="2.120.10.10">
    <property type="match status" value="1"/>
</dbReference>
<gene>
    <name evidence="1" type="ORF">S01H1_35497</name>
</gene>
<dbReference type="AlphaFoldDB" id="X0VHX5"/>
<name>X0VHX5_9ZZZZ</name>
<dbReference type="EMBL" id="BARS01022186">
    <property type="protein sequence ID" value="GAG12073.1"/>
    <property type="molecule type" value="Genomic_DNA"/>
</dbReference>
<accession>X0VHX5</accession>
<reference evidence="1" key="1">
    <citation type="journal article" date="2014" name="Front. Microbiol.">
        <title>High frequency of phylogenetically diverse reductive dehalogenase-homologous genes in deep subseafloor sedimentary metagenomes.</title>
        <authorList>
            <person name="Kawai M."/>
            <person name="Futagami T."/>
            <person name="Toyoda A."/>
            <person name="Takaki Y."/>
            <person name="Nishi S."/>
            <person name="Hori S."/>
            <person name="Arai W."/>
            <person name="Tsubouchi T."/>
            <person name="Morono Y."/>
            <person name="Uchiyama I."/>
            <person name="Ito T."/>
            <person name="Fujiyama A."/>
            <person name="Inagaki F."/>
            <person name="Takami H."/>
        </authorList>
    </citation>
    <scope>NUCLEOTIDE SEQUENCE</scope>
    <source>
        <strain evidence="1">Expedition CK06-06</strain>
    </source>
</reference>
<sequence length="194" mass="21993">MEVVEVNKIWDKAPHNAFTDLVRWKDPASREPNDKFYCAFREGRGHVSTDGKIRILESKDANRWDSAALIALEGFDLRDAHLSVTPDGRLMLLGGAAPRKKDNQSAPTGTFTSFSQDGKQWTRPQIVVQPGRWLWCVTWNQAKAYGVSYTAGEGERYLDLLVSHDGINYQPHVAKLFEQGRPTEVTLRFDTDRT</sequence>
<evidence type="ECO:0000313" key="1">
    <source>
        <dbReference type="EMBL" id="GAG12073.1"/>
    </source>
</evidence>
<dbReference type="SUPFAM" id="SSF75005">
    <property type="entry name" value="Arabinanase/levansucrase/invertase"/>
    <property type="match status" value="1"/>
</dbReference>
<evidence type="ECO:0008006" key="2">
    <source>
        <dbReference type="Google" id="ProtNLM"/>
    </source>
</evidence>